<name>A0A1B3XP39_9BACI</name>
<proteinExistence type="predicted"/>
<sequence>MEKFSEFIKISKKLNEIGIIPLLMGSTGLEVLTGLSWDAQDVDVHVPGDKRGWEVPSESSIHNWHDILRTMNSMGYSLIDLHEHEFTKEGLSVEFGIIDTLPTFAGVQLTDLEMHQMEDVKFYLLNPEQYLRVYEASAKDSYRAEKNNDKDSKKIDFLKRLTEIDR</sequence>
<dbReference type="GO" id="GO:0016853">
    <property type="term" value="F:isomerase activity"/>
    <property type="evidence" value="ECO:0007669"/>
    <property type="project" value="UniProtKB-KW"/>
</dbReference>
<protein>
    <submittedName>
        <fullName evidence="1">Phosphoribosylanthranilate isomerase</fullName>
    </submittedName>
</protein>
<organism evidence="1 2">
    <name type="scientific">Peribacillus muralis</name>
    <dbReference type="NCBI Taxonomy" id="264697"/>
    <lineage>
        <taxon>Bacteria</taxon>
        <taxon>Bacillati</taxon>
        <taxon>Bacillota</taxon>
        <taxon>Bacilli</taxon>
        <taxon>Bacillales</taxon>
        <taxon>Bacillaceae</taxon>
        <taxon>Peribacillus</taxon>
    </lineage>
</organism>
<dbReference type="InterPro" id="IPR018700">
    <property type="entry name" value="DUF2204"/>
</dbReference>
<dbReference type="AlphaFoldDB" id="A0A1B3XP39"/>
<evidence type="ECO:0000313" key="1">
    <source>
        <dbReference type="EMBL" id="AOH54977.1"/>
    </source>
</evidence>
<dbReference type="KEGG" id="bmur:ABE28_011505"/>
<gene>
    <name evidence="1" type="ORF">ABE28_011505</name>
</gene>
<keyword evidence="1" id="KW-0413">Isomerase</keyword>
<dbReference type="EMBL" id="CP017080">
    <property type="protein sequence ID" value="AOH54977.1"/>
    <property type="molecule type" value="Genomic_DNA"/>
</dbReference>
<reference evidence="1 2" key="1">
    <citation type="submission" date="2016-08" db="EMBL/GenBank/DDBJ databases">
        <title>Complete genome sequence of Bacillus muralis G25-68, a strain with toxicity to nematodes.</title>
        <authorList>
            <person name="Zheng Z."/>
        </authorList>
    </citation>
    <scope>NUCLEOTIDE SEQUENCE [LARGE SCALE GENOMIC DNA]</scope>
    <source>
        <strain evidence="1 2">G25-68</strain>
    </source>
</reference>
<dbReference type="STRING" id="264697.ABE28_011505"/>
<dbReference type="Pfam" id="PF09970">
    <property type="entry name" value="DUF2204"/>
    <property type="match status" value="1"/>
</dbReference>
<accession>A0A1B3XP39</accession>
<evidence type="ECO:0000313" key="2">
    <source>
        <dbReference type="Proteomes" id="UP000077926"/>
    </source>
</evidence>
<keyword evidence="2" id="KW-1185">Reference proteome</keyword>
<dbReference type="OrthoDB" id="2139603at2"/>
<dbReference type="RefSeq" id="WP_064465080.1">
    <property type="nucleotide sequence ID" value="NZ_CP017080.1"/>
</dbReference>
<dbReference type="Proteomes" id="UP000077926">
    <property type="component" value="Chromosome"/>
</dbReference>